<evidence type="ECO:0000313" key="2">
    <source>
        <dbReference type="EMBL" id="CAG7815199.1"/>
    </source>
</evidence>
<gene>
    <name evidence="2" type="ORF">AFUS01_LOCUS25897</name>
</gene>
<name>A0A8J2KLE9_9HEXA</name>
<feature type="transmembrane region" description="Helical" evidence="1">
    <location>
        <begin position="12"/>
        <end position="29"/>
    </location>
</feature>
<sequence length="31" mass="3459">MAVFDSVELASLAIFMPWIVKIVPGMFGFNK</sequence>
<protein>
    <submittedName>
        <fullName evidence="2">Uncharacterized protein</fullName>
    </submittedName>
</protein>
<proteinExistence type="predicted"/>
<keyword evidence="3" id="KW-1185">Reference proteome</keyword>
<keyword evidence="1" id="KW-0472">Membrane</keyword>
<comment type="caution">
    <text evidence="2">The sequence shown here is derived from an EMBL/GenBank/DDBJ whole genome shotgun (WGS) entry which is preliminary data.</text>
</comment>
<evidence type="ECO:0000313" key="3">
    <source>
        <dbReference type="Proteomes" id="UP000708208"/>
    </source>
</evidence>
<dbReference type="Proteomes" id="UP000708208">
    <property type="component" value="Unassembled WGS sequence"/>
</dbReference>
<accession>A0A8J2KLE9</accession>
<evidence type="ECO:0000256" key="1">
    <source>
        <dbReference type="SAM" id="Phobius"/>
    </source>
</evidence>
<organism evidence="2 3">
    <name type="scientific">Allacma fusca</name>
    <dbReference type="NCBI Taxonomy" id="39272"/>
    <lineage>
        <taxon>Eukaryota</taxon>
        <taxon>Metazoa</taxon>
        <taxon>Ecdysozoa</taxon>
        <taxon>Arthropoda</taxon>
        <taxon>Hexapoda</taxon>
        <taxon>Collembola</taxon>
        <taxon>Symphypleona</taxon>
        <taxon>Sminthuridae</taxon>
        <taxon>Allacma</taxon>
    </lineage>
</organism>
<dbReference type="AlphaFoldDB" id="A0A8J2KLE9"/>
<reference evidence="2" key="1">
    <citation type="submission" date="2021-06" db="EMBL/GenBank/DDBJ databases">
        <authorList>
            <person name="Hodson N. C."/>
            <person name="Mongue J. A."/>
            <person name="Jaron S. K."/>
        </authorList>
    </citation>
    <scope>NUCLEOTIDE SEQUENCE</scope>
</reference>
<keyword evidence="1" id="KW-1133">Transmembrane helix</keyword>
<keyword evidence="1" id="KW-0812">Transmembrane</keyword>
<dbReference type="EMBL" id="CAJVCH010338759">
    <property type="protein sequence ID" value="CAG7815199.1"/>
    <property type="molecule type" value="Genomic_DNA"/>
</dbReference>
<feature type="non-terminal residue" evidence="2">
    <location>
        <position position="1"/>
    </location>
</feature>